<dbReference type="PANTHER" id="PTHR15180">
    <property type="entry name" value="GENERAL TRANSCRIPTION FACTOR 3C POLYPEPTIDE 1"/>
    <property type="match status" value="1"/>
</dbReference>
<dbReference type="Proteomes" id="UP000005220">
    <property type="component" value="Chromosome 1"/>
</dbReference>
<feature type="domain" description="Transcription factor tau 138 kDa subunit extended winged helix" evidence="9">
    <location>
        <begin position="569"/>
        <end position="659"/>
    </location>
</feature>
<organism evidence="10 11">
    <name type="scientific">Kazachstania africana (strain ATCC 22294 / BCRC 22015 / CBS 2517 / CECT 1963 / NBRC 1671 / NRRL Y-8276)</name>
    <name type="common">Yeast</name>
    <name type="synonym">Kluyveromyces africanus</name>
    <dbReference type="NCBI Taxonomy" id="1071382"/>
    <lineage>
        <taxon>Eukaryota</taxon>
        <taxon>Fungi</taxon>
        <taxon>Dikarya</taxon>
        <taxon>Ascomycota</taxon>
        <taxon>Saccharomycotina</taxon>
        <taxon>Saccharomycetes</taxon>
        <taxon>Saccharomycetales</taxon>
        <taxon>Saccharomycetaceae</taxon>
        <taxon>Kazachstania</taxon>
    </lineage>
</organism>
<dbReference type="GO" id="GO:0042791">
    <property type="term" value="P:5S class rRNA transcription by RNA polymerase III"/>
    <property type="evidence" value="ECO:0007669"/>
    <property type="project" value="EnsemblFungi"/>
</dbReference>
<keyword evidence="3" id="KW-0238">DNA-binding</keyword>
<dbReference type="eggNOG" id="ENOG502QVPM">
    <property type="taxonomic scope" value="Eukaryota"/>
</dbReference>
<dbReference type="PANTHER" id="PTHR15180:SF1">
    <property type="entry name" value="GENERAL TRANSCRIPTION FACTOR 3C POLYPEPTIDE 1"/>
    <property type="match status" value="1"/>
</dbReference>
<dbReference type="AlphaFoldDB" id="H2ANY9"/>
<dbReference type="InterPro" id="IPR035625">
    <property type="entry name" value="Tfc3-like_eWH"/>
</dbReference>
<dbReference type="Pfam" id="PF20222">
    <property type="entry name" value="DUF6581"/>
    <property type="match status" value="1"/>
</dbReference>
<feature type="domain" description="B-block binding subunit of TFIIIC" evidence="7">
    <location>
        <begin position="113"/>
        <end position="179"/>
    </location>
</feature>
<gene>
    <name evidence="10" type="primary">KAFR0A06540</name>
    <name evidence="10" type="ORF">KAFR_0A06540</name>
</gene>
<keyword evidence="11" id="KW-1185">Reference proteome</keyword>
<feature type="compositionally biased region" description="Basic and acidic residues" evidence="6">
    <location>
        <begin position="499"/>
        <end position="513"/>
    </location>
</feature>
<evidence type="ECO:0000256" key="2">
    <source>
        <dbReference type="ARBA" id="ARBA00022553"/>
    </source>
</evidence>
<dbReference type="EMBL" id="HE650821">
    <property type="protein sequence ID" value="CCF56089.1"/>
    <property type="molecule type" value="Genomic_DNA"/>
</dbReference>
<sequence>MSTVLPFPDELVDKLCEEIAYNKGKIKLSQLWNISKNFMVINEDNNKSIKNFIFSCLSSNSDVLIHENEKILAKNGIDFEKILENEGSISVSISEDKLWIILTGYSKKESSIGNMPFELLLEIAKSKENGINTMELTSITKQDSRSITGRIKKISHLISDRQIVYKGHLVKHITLKKFANLKSPPVDKPYVNMREQFSKIVEIVKNSKNGIRQTTDLKRELNFDKEKRLSKAFIAAISFLDEKGYLKKVYVVSPNNPRIKIRCVKYLRDYVPENSNNNSYDGYESSSSEDGEDNNGANKLNLEEEEMLEGLDSFNATGLLQSQNGFIMEEQPAIEKETVTLNRFYPLQNQTFDLVEKKGQTGLSTMDTIKTLVGTDYKRAFTKISEFYIGSSGKKQTGQSSDYNLTKIYDFEGKKKFFRLFTEQYFNEMTNPTSPFHYDGFSGLKSQTADIISLNKGNYMPLNTTLRFGIDSNNNEVFFWNGEDIGTLKTNAIKKLTKQERKRLEEQQEEERKAKKRKLEVAAPAMNEASTASSSEQGTTGTPLVTLTAPKVSLQDKSAVNIDGFTAASLRSLQRQKTILEVLKSAGGILFLREQFLDEVSRLMKSSTLLDKKTVNGDIELMIKSQKLNIRYEPKGRRRLLYLPNLTEDDIIRYLTKEKDKKKTKFSDVTHNTDIYFFDQTAKDKFNRGTKSAERVRKYQNKTRKKATVSDEGSTAGKKKIPKVGSKKKEKEALFSSIHDANVEETLAANKEKVSKARMVFHVAKKSGIEALIMSVVITKSITNEIQWSKISQLFPKNALDNLKKQWTKRRVKMGHAGWKAYVDKWKKILVLGIKNEKVTLEQAENLDLPVLINLWVDYEKGRNDKPVLLYQNYEENRKRNTFVKDTSSRALQTGLVMSSMIQRETSSLKQTYTYELEKKIDEDISDKFTEGQIRSAIRSILIDKVETGKDEISLLNEVPKEELDKIIMDMAKEKQVYLRGSKLAATSIVKEYLELRGSYQSFLNSATYTTKFEEFLTAGNGIVIHQEISDIAACLLIDLIVNRKIRLDIIPMPRDIEPFNYTTRHFEIDTLTPPLIVSGNIGDKSLFASSKNVPVPLGKAYSRLWIDSDGLLRQNIWKQLIAIVIKEVMFHPGVTVSRLEQLSHNMISEIELDEICQWLVKKDMLYELPFKGYCVNHQWYRILV</sequence>
<dbReference type="OrthoDB" id="68020at2759"/>
<dbReference type="Pfam" id="PF04182">
    <property type="entry name" value="B-block_TFIIIC"/>
    <property type="match status" value="1"/>
</dbReference>
<dbReference type="InterPro" id="IPR007309">
    <property type="entry name" value="TFIIIC_Bblock-bd"/>
</dbReference>
<dbReference type="GO" id="GO:0001003">
    <property type="term" value="F:RNA polymerase III type 2 promoter sequence-specific DNA binding"/>
    <property type="evidence" value="ECO:0007669"/>
    <property type="project" value="EnsemblFungi"/>
</dbReference>
<accession>H2ANY9</accession>
<dbReference type="STRING" id="1071382.H2ANY9"/>
<feature type="region of interest" description="Disordered" evidence="6">
    <location>
        <begin position="276"/>
        <end position="297"/>
    </location>
</feature>
<dbReference type="GO" id="GO:0000127">
    <property type="term" value="C:transcription factor TFIIIC complex"/>
    <property type="evidence" value="ECO:0007669"/>
    <property type="project" value="EnsemblFungi"/>
</dbReference>
<evidence type="ECO:0000256" key="5">
    <source>
        <dbReference type="ARBA" id="ARBA00023242"/>
    </source>
</evidence>
<dbReference type="InterPro" id="IPR049543">
    <property type="entry name" value="WHD_TFC3"/>
</dbReference>
<reference evidence="10 11" key="1">
    <citation type="journal article" date="2011" name="Proc. Natl. Acad. Sci. U.S.A.">
        <title>Evolutionary erosion of yeast sex chromosomes by mating-type switching accidents.</title>
        <authorList>
            <person name="Gordon J.L."/>
            <person name="Armisen D."/>
            <person name="Proux-Wera E."/>
            <person name="Oheigeartaigh S.S."/>
            <person name="Byrne K.P."/>
            <person name="Wolfe K.H."/>
        </authorList>
    </citation>
    <scope>NUCLEOTIDE SEQUENCE [LARGE SCALE GENOMIC DNA]</scope>
    <source>
        <strain evidence="11">ATCC 22294 / BCRC 22015 / CBS 2517 / CECT 1963 / NBRC 1671 / NRRL Y-8276</strain>
    </source>
</reference>
<evidence type="ECO:0000313" key="11">
    <source>
        <dbReference type="Proteomes" id="UP000005220"/>
    </source>
</evidence>
<dbReference type="InterPro" id="IPR046488">
    <property type="entry name" value="Sfc3/Tfc3_C"/>
</dbReference>
<keyword evidence="4" id="KW-0804">Transcription</keyword>
<dbReference type="GeneID" id="13886067"/>
<dbReference type="InterPro" id="IPR044210">
    <property type="entry name" value="Tfc3-like"/>
</dbReference>
<evidence type="ECO:0000256" key="3">
    <source>
        <dbReference type="ARBA" id="ARBA00023125"/>
    </source>
</evidence>
<dbReference type="GO" id="GO:0001002">
    <property type="term" value="F:RNA polymerase III type 1 promoter sequence-specific DNA binding"/>
    <property type="evidence" value="ECO:0007669"/>
    <property type="project" value="EnsemblFungi"/>
</dbReference>
<evidence type="ECO:0000256" key="4">
    <source>
        <dbReference type="ARBA" id="ARBA00023163"/>
    </source>
</evidence>
<dbReference type="RefSeq" id="XP_003955224.1">
    <property type="nucleotide sequence ID" value="XM_003955175.1"/>
</dbReference>
<name>H2ANY9_KAZAF</name>
<dbReference type="KEGG" id="kaf:KAFR_0A06540"/>
<dbReference type="CDD" id="cd16169">
    <property type="entry name" value="Tau138_eWH"/>
    <property type="match status" value="1"/>
</dbReference>
<evidence type="ECO:0000259" key="7">
    <source>
        <dbReference type="Pfam" id="PF04182"/>
    </source>
</evidence>
<dbReference type="GO" id="GO:0008301">
    <property type="term" value="F:DNA binding, bending"/>
    <property type="evidence" value="ECO:0007669"/>
    <property type="project" value="EnsemblFungi"/>
</dbReference>
<dbReference type="Pfam" id="PF21552">
    <property type="entry name" value="WHD_TFC3"/>
    <property type="match status" value="1"/>
</dbReference>
<dbReference type="GO" id="GO:0071168">
    <property type="term" value="P:protein localization to chromatin"/>
    <property type="evidence" value="ECO:0007669"/>
    <property type="project" value="EnsemblFungi"/>
</dbReference>
<keyword evidence="5" id="KW-0539">Nucleus</keyword>
<feature type="domain" description="Transcription factor tau subunit sfc3/Tfc3 C-terminal" evidence="8">
    <location>
        <begin position="762"/>
        <end position="1141"/>
    </location>
</feature>
<comment type="subcellular location">
    <subcellularLocation>
        <location evidence="1">Nucleus</location>
    </subcellularLocation>
</comment>
<feature type="compositionally biased region" description="Low complexity" evidence="6">
    <location>
        <begin position="276"/>
        <end position="286"/>
    </location>
</feature>
<dbReference type="GO" id="GO:0006384">
    <property type="term" value="P:transcription initiation at RNA polymerase III promoter"/>
    <property type="evidence" value="ECO:0007669"/>
    <property type="project" value="InterPro"/>
</dbReference>
<evidence type="ECO:0000259" key="9">
    <source>
        <dbReference type="Pfam" id="PF21552"/>
    </source>
</evidence>
<evidence type="ECO:0000256" key="6">
    <source>
        <dbReference type="SAM" id="MobiDB-lite"/>
    </source>
</evidence>
<evidence type="ECO:0000313" key="10">
    <source>
        <dbReference type="EMBL" id="CCF56089.1"/>
    </source>
</evidence>
<feature type="region of interest" description="Disordered" evidence="6">
    <location>
        <begin position="499"/>
        <end position="542"/>
    </location>
</feature>
<dbReference type="InParanoid" id="H2ANY9"/>
<dbReference type="GO" id="GO:0005634">
    <property type="term" value="C:nucleus"/>
    <property type="evidence" value="ECO:0007669"/>
    <property type="project" value="UniProtKB-SubCell"/>
</dbReference>
<protein>
    <submittedName>
        <fullName evidence="10">Uncharacterized protein</fullName>
    </submittedName>
</protein>
<keyword evidence="2" id="KW-0597">Phosphoprotein</keyword>
<feature type="region of interest" description="Disordered" evidence="6">
    <location>
        <begin position="699"/>
        <end position="728"/>
    </location>
</feature>
<evidence type="ECO:0000256" key="1">
    <source>
        <dbReference type="ARBA" id="ARBA00004123"/>
    </source>
</evidence>
<dbReference type="FunCoup" id="H2ANY9">
    <property type="interactions" value="42"/>
</dbReference>
<proteinExistence type="predicted"/>
<feature type="compositionally biased region" description="Polar residues" evidence="6">
    <location>
        <begin position="528"/>
        <end position="542"/>
    </location>
</feature>
<dbReference type="HOGENOM" id="CLU_005481_0_0_1"/>
<evidence type="ECO:0000259" key="8">
    <source>
        <dbReference type="Pfam" id="PF20222"/>
    </source>
</evidence>
<feature type="compositionally biased region" description="Basic residues" evidence="6">
    <location>
        <begin position="717"/>
        <end position="726"/>
    </location>
</feature>